<keyword evidence="3" id="KW-1185">Reference proteome</keyword>
<evidence type="ECO:0000313" key="3">
    <source>
        <dbReference type="Proteomes" id="UP000006793"/>
    </source>
</evidence>
<dbReference type="KEGG" id="tid:Thein_2232"/>
<dbReference type="Pfam" id="PF03091">
    <property type="entry name" value="CutA1"/>
    <property type="match status" value="1"/>
</dbReference>
<dbReference type="EMBL" id="CP002683">
    <property type="protein sequence ID" value="AEH46080.1"/>
    <property type="molecule type" value="Genomic_DNA"/>
</dbReference>
<dbReference type="eggNOG" id="COG1324">
    <property type="taxonomic scope" value="Bacteria"/>
</dbReference>
<dbReference type="Proteomes" id="UP000006793">
    <property type="component" value="Chromosome"/>
</dbReference>
<dbReference type="InterPro" id="IPR015867">
    <property type="entry name" value="N-reg_PII/ATP_PRibTrfase_C"/>
</dbReference>
<dbReference type="InterPro" id="IPR004323">
    <property type="entry name" value="Ion_tolerance_CutA"/>
</dbReference>
<dbReference type="InParanoid" id="F8AE34"/>
<comment type="similarity">
    <text evidence="1">Belongs to the CutA family.</text>
</comment>
<dbReference type="SUPFAM" id="SSF54913">
    <property type="entry name" value="GlnB-like"/>
    <property type="match status" value="1"/>
</dbReference>
<gene>
    <name evidence="2" type="ordered locus">Thein_2232</name>
</gene>
<dbReference type="Gene3D" id="3.30.70.120">
    <property type="match status" value="1"/>
</dbReference>
<dbReference type="PANTHER" id="PTHR23419">
    <property type="entry name" value="DIVALENT CATION TOLERANCE CUTA-RELATED"/>
    <property type="match status" value="1"/>
</dbReference>
<sequence>MDVIIFYVTCGSEAEAQKIAKALLEERLIACANLYPAIKSLYWWEGKIQEDHEVVLIMKTRKDLAPKVTTRVKELHSYECPCILTFSVKEGYEPFIDWIKKETGG</sequence>
<evidence type="ECO:0000256" key="1">
    <source>
        <dbReference type="ARBA" id="ARBA00010169"/>
    </source>
</evidence>
<accession>F8AE34</accession>
<reference evidence="2 3" key="2">
    <citation type="journal article" date="2012" name="Stand. Genomic Sci.">
        <title>Complete genome sequence of the thermophilic sulfate-reducing ocean bacterium Thermodesulfatator indicus type strain (CIR29812(T)).</title>
        <authorList>
            <person name="Anderson I."/>
            <person name="Saunders E."/>
            <person name="Lapidus A."/>
            <person name="Nolan M."/>
            <person name="Lucas S."/>
            <person name="Tice H."/>
            <person name="Del Rio T.G."/>
            <person name="Cheng J.F."/>
            <person name="Han C."/>
            <person name="Tapia R."/>
            <person name="Goodwin L.A."/>
            <person name="Pitluck S."/>
            <person name="Liolios K."/>
            <person name="Mavromatis K."/>
            <person name="Pagani I."/>
            <person name="Ivanova N."/>
            <person name="Mikhailova N."/>
            <person name="Pati A."/>
            <person name="Chen A."/>
            <person name="Palaniappan K."/>
            <person name="Land M."/>
            <person name="Hauser L."/>
            <person name="Jeffries C.D."/>
            <person name="Chang Y.J."/>
            <person name="Brambilla E.M."/>
            <person name="Rohde M."/>
            <person name="Spring S."/>
            <person name="Goker M."/>
            <person name="Detter J.C."/>
            <person name="Woyke T."/>
            <person name="Bristow J."/>
            <person name="Eisen J.A."/>
            <person name="Markowitz V."/>
            <person name="Hugenholtz P."/>
            <person name="Kyrpides N.C."/>
            <person name="Klenk H.P."/>
        </authorList>
    </citation>
    <scope>NUCLEOTIDE SEQUENCE [LARGE SCALE GENOMIC DNA]</scope>
    <source>
        <strain evidence="3">DSM 15286 / JCM 11887 / CIR29812</strain>
    </source>
</reference>
<dbReference type="STRING" id="667014.Thein_2232"/>
<organism evidence="2 3">
    <name type="scientific">Thermodesulfatator indicus (strain DSM 15286 / JCM 11887 / CIR29812)</name>
    <dbReference type="NCBI Taxonomy" id="667014"/>
    <lineage>
        <taxon>Bacteria</taxon>
        <taxon>Pseudomonadati</taxon>
        <taxon>Thermodesulfobacteriota</taxon>
        <taxon>Thermodesulfobacteria</taxon>
        <taxon>Thermodesulfobacteriales</taxon>
        <taxon>Thermodesulfatatoraceae</taxon>
        <taxon>Thermodesulfatator</taxon>
    </lineage>
</organism>
<dbReference type="InterPro" id="IPR011322">
    <property type="entry name" value="N-reg_PII-like_a/b"/>
</dbReference>
<dbReference type="GO" id="GO:0005507">
    <property type="term" value="F:copper ion binding"/>
    <property type="evidence" value="ECO:0007669"/>
    <property type="project" value="TreeGrafter"/>
</dbReference>
<protein>
    <submittedName>
        <fullName evidence="2">CutA1 divalent ion tolerance protein</fullName>
    </submittedName>
</protein>
<name>F8AE34_THEID</name>
<dbReference type="PaxDb" id="667014-Thein_2232"/>
<dbReference type="OrthoDB" id="37622at2"/>
<evidence type="ECO:0000313" key="2">
    <source>
        <dbReference type="EMBL" id="AEH46080.1"/>
    </source>
</evidence>
<proteinExistence type="inferred from homology"/>
<dbReference type="FunCoup" id="F8AE34">
    <property type="interactions" value="138"/>
</dbReference>
<dbReference type="RefSeq" id="WP_013908816.1">
    <property type="nucleotide sequence ID" value="NC_015681.1"/>
</dbReference>
<dbReference type="PANTHER" id="PTHR23419:SF8">
    <property type="entry name" value="FI09726P"/>
    <property type="match status" value="1"/>
</dbReference>
<reference evidence="3" key="1">
    <citation type="submission" date="2011-04" db="EMBL/GenBank/DDBJ databases">
        <title>The complete genome of Thermodesulfatator indicus DSM 15286.</title>
        <authorList>
            <person name="Lucas S."/>
            <person name="Copeland A."/>
            <person name="Lapidus A."/>
            <person name="Bruce D."/>
            <person name="Goodwin L."/>
            <person name="Pitluck S."/>
            <person name="Peters L."/>
            <person name="Kyrpides N."/>
            <person name="Mavromatis K."/>
            <person name="Pagani I."/>
            <person name="Ivanova N."/>
            <person name="Saunders L."/>
            <person name="Detter J.C."/>
            <person name="Tapia R."/>
            <person name="Han C."/>
            <person name="Land M."/>
            <person name="Hauser L."/>
            <person name="Markowitz V."/>
            <person name="Cheng J.-F."/>
            <person name="Hugenholtz P."/>
            <person name="Woyke T."/>
            <person name="Wu D."/>
            <person name="Spring S."/>
            <person name="Schroeder M."/>
            <person name="Brambilla E."/>
            <person name="Klenk H.-P."/>
            <person name="Eisen J.A."/>
        </authorList>
    </citation>
    <scope>NUCLEOTIDE SEQUENCE [LARGE SCALE GENOMIC DNA]</scope>
    <source>
        <strain evidence="3">DSM 15286 / JCM 11887 / CIR29812</strain>
    </source>
</reference>
<dbReference type="GO" id="GO:0010038">
    <property type="term" value="P:response to metal ion"/>
    <property type="evidence" value="ECO:0007669"/>
    <property type="project" value="InterPro"/>
</dbReference>
<dbReference type="HOGENOM" id="CLU_098807_3_1_0"/>
<dbReference type="AlphaFoldDB" id="F8AE34"/>